<dbReference type="InterPro" id="IPR006311">
    <property type="entry name" value="TAT_signal"/>
</dbReference>
<evidence type="ECO:0000256" key="3">
    <source>
        <dbReference type="ARBA" id="ARBA00023078"/>
    </source>
</evidence>
<dbReference type="EMBL" id="HBFP01013522">
    <property type="protein sequence ID" value="CAD8825378.1"/>
    <property type="molecule type" value="Transcribed_RNA"/>
</dbReference>
<gene>
    <name evidence="6" type="ORF">TOLI1172_LOCUS9777</name>
</gene>
<comment type="subcellular location">
    <subcellularLocation>
        <location evidence="1">Membrane</location>
        <topology evidence="1">Peripheral membrane protein</topology>
    </subcellularLocation>
</comment>
<dbReference type="SUPFAM" id="SSF81585">
    <property type="entry name" value="PsbU/PolX domain-like"/>
    <property type="match status" value="1"/>
</dbReference>
<keyword evidence="3" id="KW-0793">Thylakoid</keyword>
<evidence type="ECO:0000256" key="1">
    <source>
        <dbReference type="ARBA" id="ARBA00004170"/>
    </source>
</evidence>
<dbReference type="GO" id="GO:0009523">
    <property type="term" value="C:photosystem II"/>
    <property type="evidence" value="ECO:0007669"/>
    <property type="project" value="InterPro"/>
</dbReference>
<dbReference type="GO" id="GO:0042549">
    <property type="term" value="P:photosystem II stabilization"/>
    <property type="evidence" value="ECO:0007669"/>
    <property type="project" value="InterPro"/>
</dbReference>
<dbReference type="Gene3D" id="1.10.150.320">
    <property type="entry name" value="Photosystem II 12 kDa extrinsic protein"/>
    <property type="match status" value="1"/>
</dbReference>
<proteinExistence type="inferred from homology"/>
<reference evidence="6" key="1">
    <citation type="submission" date="2021-01" db="EMBL/GenBank/DDBJ databases">
        <authorList>
            <person name="Corre E."/>
            <person name="Pelletier E."/>
            <person name="Niang G."/>
            <person name="Scheremetjew M."/>
            <person name="Finn R."/>
            <person name="Kale V."/>
            <person name="Holt S."/>
            <person name="Cochrane G."/>
            <person name="Meng A."/>
            <person name="Brown T."/>
            <person name="Cohen L."/>
        </authorList>
    </citation>
    <scope>NUCLEOTIDE SEQUENCE</scope>
    <source>
        <strain evidence="6">CCMP3278</strain>
    </source>
</reference>
<dbReference type="AlphaFoldDB" id="A0A7S1EUZ7"/>
<evidence type="ECO:0000256" key="5">
    <source>
        <dbReference type="ARBA" id="ARBA00043089"/>
    </source>
</evidence>
<dbReference type="InterPro" id="IPR010527">
    <property type="entry name" value="PSII_PsbU"/>
</dbReference>
<evidence type="ECO:0000313" key="6">
    <source>
        <dbReference type="EMBL" id="CAD8825378.1"/>
    </source>
</evidence>
<protein>
    <recommendedName>
        <fullName evidence="5">Photosystem II 12 kDa extrinsic protein</fullName>
    </recommendedName>
</protein>
<comment type="similarity">
    <text evidence="2">Belongs to the PsbU family.</text>
</comment>
<dbReference type="PROSITE" id="PS51318">
    <property type="entry name" value="TAT"/>
    <property type="match status" value="1"/>
</dbReference>
<evidence type="ECO:0000256" key="2">
    <source>
        <dbReference type="ARBA" id="ARBA00010827"/>
    </source>
</evidence>
<name>A0A7S1EUZ7_9RHOD</name>
<sequence length="152" mass="16237">MMAFISGAGLVTKSSAAPAKCCAVRMSAESEDGAVSRRQLLAGSVAAALAAVAAVPAALADREYENVGFLGGGDQVDVNNANVRAYIQFPGMYPNIAGVICKNGPYDSVADLYKLDLNDKQKEVLKKYESKLVALPPRPEYMIDRFNNGLYR</sequence>
<dbReference type="Pfam" id="PF06514">
    <property type="entry name" value="PsbU"/>
    <property type="match status" value="1"/>
</dbReference>
<dbReference type="GO" id="GO:0019898">
    <property type="term" value="C:extrinsic component of membrane"/>
    <property type="evidence" value="ECO:0007669"/>
    <property type="project" value="InterPro"/>
</dbReference>
<keyword evidence="4" id="KW-0472">Membrane</keyword>
<evidence type="ECO:0000256" key="4">
    <source>
        <dbReference type="ARBA" id="ARBA00023136"/>
    </source>
</evidence>
<accession>A0A7S1EUZ7</accession>
<organism evidence="6">
    <name type="scientific">Timspurckia oligopyrenoides</name>
    <dbReference type="NCBI Taxonomy" id="708627"/>
    <lineage>
        <taxon>Eukaryota</taxon>
        <taxon>Rhodophyta</taxon>
        <taxon>Bangiophyceae</taxon>
        <taxon>Porphyridiales</taxon>
        <taxon>Porphyridiaceae</taxon>
        <taxon>Timspurckia</taxon>
    </lineage>
</organism>
<dbReference type="GO" id="GO:0015979">
    <property type="term" value="P:photosynthesis"/>
    <property type="evidence" value="ECO:0007669"/>
    <property type="project" value="InterPro"/>
</dbReference>